<feature type="transmembrane region" description="Helical" evidence="4">
    <location>
        <begin position="357"/>
        <end position="376"/>
    </location>
</feature>
<protein>
    <recommendedName>
        <fullName evidence="5">Major facilitator superfamily (MFS) profile domain-containing protein</fullName>
    </recommendedName>
</protein>
<dbReference type="Proteomes" id="UP000346198">
    <property type="component" value="Unassembled WGS sequence"/>
</dbReference>
<feature type="transmembrane region" description="Helical" evidence="4">
    <location>
        <begin position="215"/>
        <end position="245"/>
    </location>
</feature>
<proteinExistence type="predicted"/>
<dbReference type="PROSITE" id="PS50850">
    <property type="entry name" value="MFS"/>
    <property type="match status" value="1"/>
</dbReference>
<dbReference type="RefSeq" id="WP_136064382.1">
    <property type="nucleotide sequence ID" value="NZ_CAAHFH010000002.1"/>
</dbReference>
<evidence type="ECO:0000256" key="3">
    <source>
        <dbReference type="ARBA" id="ARBA00023136"/>
    </source>
</evidence>
<dbReference type="InterPro" id="IPR052528">
    <property type="entry name" value="Sugar_transport-like"/>
</dbReference>
<name>A0A6C2UUB5_9BACT</name>
<evidence type="ECO:0000256" key="4">
    <source>
        <dbReference type="SAM" id="Phobius"/>
    </source>
</evidence>
<organism evidence="6 7">
    <name type="scientific">Pontiella sulfatireligans</name>
    <dbReference type="NCBI Taxonomy" id="2750658"/>
    <lineage>
        <taxon>Bacteria</taxon>
        <taxon>Pseudomonadati</taxon>
        <taxon>Kiritimatiellota</taxon>
        <taxon>Kiritimatiellia</taxon>
        <taxon>Kiritimatiellales</taxon>
        <taxon>Pontiellaceae</taxon>
        <taxon>Pontiella</taxon>
    </lineage>
</organism>
<reference evidence="6 7" key="1">
    <citation type="submission" date="2019-04" db="EMBL/GenBank/DDBJ databases">
        <authorList>
            <person name="Van Vliet M D."/>
        </authorList>
    </citation>
    <scope>NUCLEOTIDE SEQUENCE [LARGE SCALE GENOMIC DNA]</scope>
    <source>
        <strain evidence="6 7">F21</strain>
    </source>
</reference>
<accession>A0A6C2UUB5</accession>
<feature type="transmembrane region" description="Helical" evidence="4">
    <location>
        <begin position="251"/>
        <end position="275"/>
    </location>
</feature>
<keyword evidence="7" id="KW-1185">Reference proteome</keyword>
<feature type="transmembrane region" description="Helical" evidence="4">
    <location>
        <begin position="287"/>
        <end position="309"/>
    </location>
</feature>
<evidence type="ECO:0000313" key="7">
    <source>
        <dbReference type="Proteomes" id="UP000346198"/>
    </source>
</evidence>
<feature type="transmembrane region" description="Helical" evidence="4">
    <location>
        <begin position="12"/>
        <end position="33"/>
    </location>
</feature>
<dbReference type="GO" id="GO:0022857">
    <property type="term" value="F:transmembrane transporter activity"/>
    <property type="evidence" value="ECO:0007669"/>
    <property type="project" value="InterPro"/>
</dbReference>
<dbReference type="AlphaFoldDB" id="A0A6C2UUB5"/>
<feature type="transmembrane region" description="Helical" evidence="4">
    <location>
        <begin position="77"/>
        <end position="97"/>
    </location>
</feature>
<evidence type="ECO:0000256" key="1">
    <source>
        <dbReference type="ARBA" id="ARBA00022692"/>
    </source>
</evidence>
<keyword evidence="3 4" id="KW-0472">Membrane</keyword>
<dbReference type="Gene3D" id="1.20.1250.20">
    <property type="entry name" value="MFS general substrate transporter like domains"/>
    <property type="match status" value="1"/>
</dbReference>
<evidence type="ECO:0000259" key="5">
    <source>
        <dbReference type="PROSITE" id="PS50850"/>
    </source>
</evidence>
<keyword evidence="2 4" id="KW-1133">Transmembrane helix</keyword>
<evidence type="ECO:0000256" key="2">
    <source>
        <dbReference type="ARBA" id="ARBA00022989"/>
    </source>
</evidence>
<feature type="transmembrane region" description="Helical" evidence="4">
    <location>
        <begin position="396"/>
        <end position="414"/>
    </location>
</feature>
<evidence type="ECO:0000313" key="6">
    <source>
        <dbReference type="EMBL" id="VGO22764.1"/>
    </source>
</evidence>
<feature type="transmembrane region" description="Helical" evidence="4">
    <location>
        <begin position="103"/>
        <end position="129"/>
    </location>
</feature>
<dbReference type="InterPro" id="IPR011701">
    <property type="entry name" value="MFS"/>
</dbReference>
<feature type="domain" description="Major facilitator superfamily (MFS) profile" evidence="5">
    <location>
        <begin position="10"/>
        <end position="418"/>
    </location>
</feature>
<feature type="transmembrane region" description="Helical" evidence="4">
    <location>
        <begin position="45"/>
        <end position="65"/>
    </location>
</feature>
<gene>
    <name evidence="6" type="ORF">SCARR_04860</name>
</gene>
<feature type="transmembrane region" description="Helical" evidence="4">
    <location>
        <begin position="141"/>
        <end position="160"/>
    </location>
</feature>
<dbReference type="EMBL" id="CAAHFH010000002">
    <property type="protein sequence ID" value="VGO22764.1"/>
    <property type="molecule type" value="Genomic_DNA"/>
</dbReference>
<feature type="transmembrane region" description="Helical" evidence="4">
    <location>
        <begin position="321"/>
        <end position="345"/>
    </location>
</feature>
<dbReference type="PANTHER" id="PTHR23526">
    <property type="entry name" value="INTEGRAL MEMBRANE TRANSPORT PROTEIN-RELATED"/>
    <property type="match status" value="1"/>
</dbReference>
<keyword evidence="1 4" id="KW-0812">Transmembrane</keyword>
<dbReference type="InterPro" id="IPR020846">
    <property type="entry name" value="MFS_dom"/>
</dbReference>
<dbReference type="Pfam" id="PF07690">
    <property type="entry name" value="MFS_1"/>
    <property type="match status" value="1"/>
</dbReference>
<sequence>MLTEEQRKRAFNAIIITQCLGMITAALFQNGFYLSYFTKLGLSSAGIAFLFALPPLLGAGLMLPFAFYADRMGKKKLALVGQALLIASLLIIMAAGMGATRLALPLIVVSLLFFCVGGSLQGASWFALLGPIIPVKTRGRFFGRLRVTFTTVCILFTVLISRILKSSQSMTAFQMLLGVVVVAAVIRFFTYARIPELENAEGEAHRQRFPQALKAVLAVPGFLQFTGYVFLITLFTAGVPIIFGLMQKDVFLFSASQITWVGMLFLAGGVAGNLLGGRAVDRFGTRIVFLLAHISYAVVILAMLARHWMPWSLPAHAAGCSFLFSMVGATAGVAVTSELLGLIPASNKSLSTSVNMSLFNLAIALSQLFVARSISWDVLATDWQMLGQSYSAYDTLLLAFATLTLLMLASIGLVPKIAKKAQLMPGSGYPRM</sequence>
<dbReference type="SUPFAM" id="SSF103473">
    <property type="entry name" value="MFS general substrate transporter"/>
    <property type="match status" value="1"/>
</dbReference>
<dbReference type="InterPro" id="IPR036259">
    <property type="entry name" value="MFS_trans_sf"/>
</dbReference>
<dbReference type="PANTHER" id="PTHR23526:SF2">
    <property type="entry name" value="MAJOR FACILITATOR SUPERFAMILY (MFS) PROFILE DOMAIN-CONTAINING PROTEIN"/>
    <property type="match status" value="1"/>
</dbReference>
<feature type="transmembrane region" description="Helical" evidence="4">
    <location>
        <begin position="172"/>
        <end position="194"/>
    </location>
</feature>